<keyword evidence="10" id="KW-1185">Reference proteome</keyword>
<feature type="transmembrane region" description="Helical" evidence="7">
    <location>
        <begin position="172"/>
        <end position="190"/>
    </location>
</feature>
<keyword evidence="6 7" id="KW-0472">Membrane</keyword>
<feature type="transmembrane region" description="Helical" evidence="7">
    <location>
        <begin position="226"/>
        <end position="250"/>
    </location>
</feature>
<comment type="caution">
    <text evidence="9">The sequence shown here is derived from an EMBL/GenBank/DDBJ whole genome shotgun (WGS) entry which is preliminary data.</text>
</comment>
<dbReference type="PANTHER" id="PTHR40074:SF2">
    <property type="entry name" value="O-ACETYLTRANSFERASE WECH"/>
    <property type="match status" value="1"/>
</dbReference>
<keyword evidence="3" id="KW-1003">Cell membrane</keyword>
<dbReference type="GO" id="GO:0005886">
    <property type="term" value="C:plasma membrane"/>
    <property type="evidence" value="ECO:0007669"/>
    <property type="project" value="UniProtKB-SubCell"/>
</dbReference>
<reference evidence="9 10" key="1">
    <citation type="submission" date="2018-04" db="EMBL/GenBank/DDBJ databases">
        <title>Genomic Encyclopedia of Archaeal and Bacterial Type Strains, Phase II (KMG-II): from individual species to whole genera.</title>
        <authorList>
            <person name="Goeker M."/>
        </authorList>
    </citation>
    <scope>NUCLEOTIDE SEQUENCE [LARGE SCALE GENOMIC DNA]</scope>
    <source>
        <strain evidence="9 10">DSM 26809</strain>
    </source>
</reference>
<dbReference type="InterPro" id="IPR002656">
    <property type="entry name" value="Acyl_transf_3_dom"/>
</dbReference>
<name>A0A2T5J512_9SPHI</name>
<dbReference type="Pfam" id="PF01757">
    <property type="entry name" value="Acyl_transf_3"/>
    <property type="match status" value="1"/>
</dbReference>
<gene>
    <name evidence="9" type="ORF">C8P68_11043</name>
</gene>
<feature type="transmembrane region" description="Helical" evidence="7">
    <location>
        <begin position="297"/>
        <end position="316"/>
    </location>
</feature>
<feature type="transmembrane region" description="Helical" evidence="7">
    <location>
        <begin position="256"/>
        <end position="276"/>
    </location>
</feature>
<dbReference type="Proteomes" id="UP000244168">
    <property type="component" value="Unassembled WGS sequence"/>
</dbReference>
<evidence type="ECO:0000256" key="4">
    <source>
        <dbReference type="ARBA" id="ARBA00022692"/>
    </source>
</evidence>
<evidence type="ECO:0000256" key="3">
    <source>
        <dbReference type="ARBA" id="ARBA00022475"/>
    </source>
</evidence>
<dbReference type="EMBL" id="QAOQ01000010">
    <property type="protein sequence ID" value="PTQ92912.1"/>
    <property type="molecule type" value="Genomic_DNA"/>
</dbReference>
<dbReference type="PANTHER" id="PTHR40074">
    <property type="entry name" value="O-ACETYLTRANSFERASE WECH"/>
    <property type="match status" value="1"/>
</dbReference>
<evidence type="ECO:0000256" key="6">
    <source>
        <dbReference type="ARBA" id="ARBA00023136"/>
    </source>
</evidence>
<comment type="similarity">
    <text evidence="2">Belongs to the acyltransferase 3 family.</text>
</comment>
<dbReference type="AlphaFoldDB" id="A0A2T5J512"/>
<dbReference type="GO" id="GO:0016413">
    <property type="term" value="F:O-acetyltransferase activity"/>
    <property type="evidence" value="ECO:0007669"/>
    <property type="project" value="TreeGrafter"/>
</dbReference>
<protein>
    <submittedName>
        <fullName evidence="9">Surface polysaccharide O-acyltransferase-like enzyme</fullName>
    </submittedName>
</protein>
<evidence type="ECO:0000256" key="2">
    <source>
        <dbReference type="ARBA" id="ARBA00007400"/>
    </source>
</evidence>
<feature type="transmembrane region" description="Helical" evidence="7">
    <location>
        <begin position="94"/>
        <end position="115"/>
    </location>
</feature>
<feature type="transmembrane region" description="Helical" evidence="7">
    <location>
        <begin position="336"/>
        <end position="357"/>
    </location>
</feature>
<evidence type="ECO:0000256" key="1">
    <source>
        <dbReference type="ARBA" id="ARBA00004651"/>
    </source>
</evidence>
<feature type="transmembrane region" description="Helical" evidence="7">
    <location>
        <begin position="202"/>
        <end position="219"/>
    </location>
</feature>
<evidence type="ECO:0000259" key="8">
    <source>
        <dbReference type="Pfam" id="PF01757"/>
    </source>
</evidence>
<comment type="subcellular location">
    <subcellularLocation>
        <location evidence="1">Cell membrane</location>
        <topology evidence="1">Multi-pass membrane protein</topology>
    </subcellularLocation>
</comment>
<feature type="domain" description="Acyltransferase 3" evidence="8">
    <location>
        <begin position="21"/>
        <end position="354"/>
    </location>
</feature>
<dbReference type="OrthoDB" id="9810469at2"/>
<evidence type="ECO:0000256" key="5">
    <source>
        <dbReference type="ARBA" id="ARBA00022989"/>
    </source>
</evidence>
<accession>A0A2T5J512</accession>
<keyword evidence="4 7" id="KW-0812">Transmembrane</keyword>
<keyword evidence="9" id="KW-0808">Transferase</keyword>
<feature type="transmembrane region" description="Helical" evidence="7">
    <location>
        <begin position="143"/>
        <end position="160"/>
    </location>
</feature>
<evidence type="ECO:0000313" key="9">
    <source>
        <dbReference type="EMBL" id="PTQ92912.1"/>
    </source>
</evidence>
<dbReference type="RefSeq" id="WP_107831225.1">
    <property type="nucleotide sequence ID" value="NZ_CP160205.1"/>
</dbReference>
<proteinExistence type="inferred from homology"/>
<evidence type="ECO:0000313" key="10">
    <source>
        <dbReference type="Proteomes" id="UP000244168"/>
    </source>
</evidence>
<keyword evidence="5 7" id="KW-1133">Transmembrane helix</keyword>
<evidence type="ECO:0000256" key="7">
    <source>
        <dbReference type="SAM" id="Phobius"/>
    </source>
</evidence>
<organism evidence="9 10">
    <name type="scientific">Mucilaginibacter yixingensis</name>
    <dbReference type="NCBI Taxonomy" id="1295612"/>
    <lineage>
        <taxon>Bacteria</taxon>
        <taxon>Pseudomonadati</taxon>
        <taxon>Bacteroidota</taxon>
        <taxon>Sphingobacteriia</taxon>
        <taxon>Sphingobacteriales</taxon>
        <taxon>Sphingobacteriaceae</taxon>
        <taxon>Mucilaginibacter</taxon>
    </lineage>
</organism>
<dbReference type="GO" id="GO:0009246">
    <property type="term" value="P:enterobacterial common antigen biosynthetic process"/>
    <property type="evidence" value="ECO:0007669"/>
    <property type="project" value="TreeGrafter"/>
</dbReference>
<feature type="transmembrane region" description="Helical" evidence="7">
    <location>
        <begin position="60"/>
        <end position="82"/>
    </location>
</feature>
<feature type="transmembrane region" description="Helical" evidence="7">
    <location>
        <begin position="28"/>
        <end position="48"/>
    </location>
</feature>
<keyword evidence="9" id="KW-0012">Acyltransferase</keyword>
<sequence length="369" mass="42538">MTAQQTTNEPSVKQTGINQLNWFNSLRFIALLAVITLHTAAVPLGNWGKISHEQWQAANFYNALTRFAVPAFVMITGALLLGRDDELFNFLRRRLLRVITPFLFWSLIYVAYGFYNEELVNTHNWWTNTKLILHQLKYGASYHLWYVYMLIGLYLIIPVLNKFIRHATKKEIQYFLVMWLSAMLVTQPYLQRFNPQIDIRYFTGYIGYLVLGYYLHRVVTIKISPLLCGALFFALVAGIAIGTNLLYQHYNGISTLLYEPLSPSVLILSATMFLWAMNWPVRLPAKLAMARDFVGKYSYGVYLAHALVLLFMQDWGGLTYDYDNLKGIDYQLFNPWLSIPFTALVALAITLPLVWLLSKVPVIGKYIAN</sequence>